<reference evidence="2" key="1">
    <citation type="submission" date="2023-10" db="EMBL/GenBank/DDBJ databases">
        <authorList>
            <person name="Chen Y."/>
            <person name="Shah S."/>
            <person name="Dougan E. K."/>
            <person name="Thang M."/>
            <person name="Chan C."/>
        </authorList>
    </citation>
    <scope>NUCLEOTIDE SEQUENCE [LARGE SCALE GENOMIC DNA]</scope>
</reference>
<evidence type="ECO:0000313" key="3">
    <source>
        <dbReference type="Proteomes" id="UP001189429"/>
    </source>
</evidence>
<feature type="region of interest" description="Disordered" evidence="1">
    <location>
        <begin position="1"/>
        <end position="46"/>
    </location>
</feature>
<keyword evidence="3" id="KW-1185">Reference proteome</keyword>
<sequence length="190" mass="21814">MRRRMRRRRREEEEEERRDGEGRRDTSPSLEARPRAARKAQMDALVKPRQTYSSALHQELGLRMLVDEAAQARPADEDGLGVRLDLGWRRPVVEHQRQEAVQEQVLGRRPLHAELLARLPQGRLASDVGEAGLLTWWALWHPRRAVRKMSTCSMPLTCVSRACWTQETPQSGSLYSCSSRTTSKSCEDTI</sequence>
<organism evidence="2 3">
    <name type="scientific">Prorocentrum cordatum</name>
    <dbReference type="NCBI Taxonomy" id="2364126"/>
    <lineage>
        <taxon>Eukaryota</taxon>
        <taxon>Sar</taxon>
        <taxon>Alveolata</taxon>
        <taxon>Dinophyceae</taxon>
        <taxon>Prorocentrales</taxon>
        <taxon>Prorocentraceae</taxon>
        <taxon>Prorocentrum</taxon>
    </lineage>
</organism>
<dbReference type="Proteomes" id="UP001189429">
    <property type="component" value="Unassembled WGS sequence"/>
</dbReference>
<dbReference type="EMBL" id="CAUYUJ010006036">
    <property type="protein sequence ID" value="CAK0815904.1"/>
    <property type="molecule type" value="Genomic_DNA"/>
</dbReference>
<comment type="caution">
    <text evidence="2">The sequence shown here is derived from an EMBL/GenBank/DDBJ whole genome shotgun (WGS) entry which is preliminary data.</text>
</comment>
<evidence type="ECO:0000313" key="2">
    <source>
        <dbReference type="EMBL" id="CAK0815904.1"/>
    </source>
</evidence>
<accession>A0ABN9RH26</accession>
<name>A0ABN9RH26_9DINO</name>
<protein>
    <submittedName>
        <fullName evidence="2">Uncharacterized protein</fullName>
    </submittedName>
</protein>
<gene>
    <name evidence="2" type="ORF">PCOR1329_LOCUS19035</name>
</gene>
<feature type="compositionally biased region" description="Basic and acidic residues" evidence="1">
    <location>
        <begin position="17"/>
        <end position="26"/>
    </location>
</feature>
<evidence type="ECO:0000256" key="1">
    <source>
        <dbReference type="SAM" id="MobiDB-lite"/>
    </source>
</evidence>
<proteinExistence type="predicted"/>